<evidence type="ECO:0000256" key="5">
    <source>
        <dbReference type="ARBA" id="ARBA00023040"/>
    </source>
</evidence>
<feature type="transmembrane region" description="Helical" evidence="11">
    <location>
        <begin position="133"/>
        <end position="153"/>
    </location>
</feature>
<evidence type="ECO:0000256" key="4">
    <source>
        <dbReference type="ARBA" id="ARBA00022989"/>
    </source>
</evidence>
<feature type="transmembrane region" description="Helical" evidence="11">
    <location>
        <begin position="181"/>
        <end position="203"/>
    </location>
</feature>
<keyword evidence="3 11" id="KW-0812">Transmembrane</keyword>
<gene>
    <name evidence="12" type="primary">PTGIR</name>
    <name evidence="12" type="ORF">BLAG_LOCUS6708</name>
</gene>
<evidence type="ECO:0000256" key="10">
    <source>
        <dbReference type="SAM" id="MobiDB-lite"/>
    </source>
</evidence>
<keyword evidence="8" id="KW-0325">Glycoprotein</keyword>
<evidence type="ECO:0000256" key="3">
    <source>
        <dbReference type="ARBA" id="ARBA00022692"/>
    </source>
</evidence>
<feature type="transmembrane region" description="Helical" evidence="11">
    <location>
        <begin position="231"/>
        <end position="251"/>
    </location>
</feature>
<comment type="subcellular location">
    <subcellularLocation>
        <location evidence="1">Cell membrane</location>
        <topology evidence="1">Multi-pass membrane protein</topology>
    </subcellularLocation>
</comment>
<keyword evidence="2" id="KW-1003">Cell membrane</keyword>
<evidence type="ECO:0000256" key="1">
    <source>
        <dbReference type="ARBA" id="ARBA00004651"/>
    </source>
</evidence>
<evidence type="ECO:0000256" key="9">
    <source>
        <dbReference type="ARBA" id="ARBA00023224"/>
    </source>
</evidence>
<dbReference type="Pfam" id="PF00001">
    <property type="entry name" value="7tm_1"/>
    <property type="match status" value="1"/>
</dbReference>
<dbReference type="OrthoDB" id="5959154at2759"/>
<sequence>MNVNCTNETEHVVHPGKAGSAIFLSSFTSLSNAAVIAIIGTRIGKNNNVPLILVLALACTDVGTALFDFLPATIAYFVGFCKTGGRPMCFFHGFAHTFLLTSSHCIVVLMALERFVALCYPFKYNKIVTNKNVTLVLLGCCVYAIIFAMLPLLGFNRVVAHFGAACFYDWYDRSTLGSIYIYWYCIQGLLLIATLVFCNMVVVRELRKMQKRMPNAAGAAKDPSLTKHREFTAYMVVASIIFTVCMTPLTIRTLCNHLGVLQSPKMDYLTVRMNITNSVINPHLFWMFRASARQRIWELIKRIACCCRRSEGEKMQLFNLSSSVGSASRPNNTNSASANKARVYKLECDGPNNTNSASADTNKASVYQPESEGPQTA</sequence>
<feature type="transmembrane region" description="Helical" evidence="11">
    <location>
        <begin position="51"/>
        <end position="78"/>
    </location>
</feature>
<keyword evidence="7" id="KW-0675">Receptor</keyword>
<dbReference type="PANTHER" id="PTHR11866">
    <property type="entry name" value="G-PROTEIN COUPLED RECEPTOR FAMILY 1 MEMBER"/>
    <property type="match status" value="1"/>
</dbReference>
<evidence type="ECO:0000256" key="8">
    <source>
        <dbReference type="ARBA" id="ARBA00023180"/>
    </source>
</evidence>
<dbReference type="Gene3D" id="1.20.1070.10">
    <property type="entry name" value="Rhodopsin 7-helix transmembrane proteins"/>
    <property type="match status" value="1"/>
</dbReference>
<keyword evidence="6 11" id="KW-0472">Membrane</keyword>
<evidence type="ECO:0000313" key="12">
    <source>
        <dbReference type="EMBL" id="CAH1243924.1"/>
    </source>
</evidence>
<feature type="region of interest" description="Disordered" evidence="10">
    <location>
        <begin position="347"/>
        <end position="377"/>
    </location>
</feature>
<dbReference type="Proteomes" id="UP000838412">
    <property type="component" value="Chromosome 13"/>
</dbReference>
<feature type="transmembrane region" description="Helical" evidence="11">
    <location>
        <begin position="20"/>
        <end position="39"/>
    </location>
</feature>
<dbReference type="PANTHER" id="PTHR11866:SF16">
    <property type="entry name" value="PROSTAGLANDIN E2 RECEPTOR EP4 SUBTYPE-LIKE PROTEIN"/>
    <property type="match status" value="1"/>
</dbReference>
<dbReference type="AlphaFoldDB" id="A0A8J9YY45"/>
<proteinExistence type="predicted"/>
<keyword evidence="5" id="KW-0297">G-protein coupled receptor</keyword>
<name>A0A8J9YY45_BRALA</name>
<dbReference type="FunFam" id="1.20.1070.10:FF:000465">
    <property type="entry name" value="Predicted protein"/>
    <property type="match status" value="1"/>
</dbReference>
<feature type="transmembrane region" description="Helical" evidence="11">
    <location>
        <begin position="90"/>
        <end position="112"/>
    </location>
</feature>
<dbReference type="SUPFAM" id="SSF81321">
    <property type="entry name" value="Family A G protein-coupled receptor-like"/>
    <property type="match status" value="1"/>
</dbReference>
<dbReference type="GO" id="GO:0004930">
    <property type="term" value="F:G protein-coupled receptor activity"/>
    <property type="evidence" value="ECO:0007669"/>
    <property type="project" value="UniProtKB-KW"/>
</dbReference>
<keyword evidence="13" id="KW-1185">Reference proteome</keyword>
<organism evidence="12 13">
    <name type="scientific">Branchiostoma lanceolatum</name>
    <name type="common">Common lancelet</name>
    <name type="synonym">Amphioxus lanceolatum</name>
    <dbReference type="NCBI Taxonomy" id="7740"/>
    <lineage>
        <taxon>Eukaryota</taxon>
        <taxon>Metazoa</taxon>
        <taxon>Chordata</taxon>
        <taxon>Cephalochordata</taxon>
        <taxon>Leptocardii</taxon>
        <taxon>Amphioxiformes</taxon>
        <taxon>Branchiostomatidae</taxon>
        <taxon>Branchiostoma</taxon>
    </lineage>
</organism>
<feature type="compositionally biased region" description="Polar residues" evidence="10">
    <location>
        <begin position="351"/>
        <end position="365"/>
    </location>
</feature>
<evidence type="ECO:0000313" key="13">
    <source>
        <dbReference type="Proteomes" id="UP000838412"/>
    </source>
</evidence>
<dbReference type="InterPro" id="IPR000276">
    <property type="entry name" value="GPCR_Rhodpsn"/>
</dbReference>
<reference evidence="12" key="1">
    <citation type="submission" date="2022-01" db="EMBL/GenBank/DDBJ databases">
        <authorList>
            <person name="Braso-Vives M."/>
        </authorList>
    </citation>
    <scope>NUCLEOTIDE SEQUENCE</scope>
</reference>
<keyword evidence="9" id="KW-0807">Transducer</keyword>
<keyword evidence="4 11" id="KW-1133">Transmembrane helix</keyword>
<accession>A0A8J9YY45</accession>
<dbReference type="EMBL" id="OV696698">
    <property type="protein sequence ID" value="CAH1243924.1"/>
    <property type="molecule type" value="Genomic_DNA"/>
</dbReference>
<evidence type="ECO:0000256" key="6">
    <source>
        <dbReference type="ARBA" id="ARBA00023136"/>
    </source>
</evidence>
<dbReference type="GO" id="GO:0007189">
    <property type="term" value="P:adenylate cyclase-activating G protein-coupled receptor signaling pathway"/>
    <property type="evidence" value="ECO:0007669"/>
    <property type="project" value="TreeGrafter"/>
</dbReference>
<dbReference type="InterPro" id="IPR008365">
    <property type="entry name" value="Prostanoid_rcpt"/>
</dbReference>
<evidence type="ECO:0000256" key="2">
    <source>
        <dbReference type="ARBA" id="ARBA00022475"/>
    </source>
</evidence>
<dbReference type="GO" id="GO:0007204">
    <property type="term" value="P:positive regulation of cytosolic calcium ion concentration"/>
    <property type="evidence" value="ECO:0007669"/>
    <property type="project" value="TreeGrafter"/>
</dbReference>
<evidence type="ECO:0000256" key="11">
    <source>
        <dbReference type="SAM" id="Phobius"/>
    </source>
</evidence>
<dbReference type="GO" id="GO:0005886">
    <property type="term" value="C:plasma membrane"/>
    <property type="evidence" value="ECO:0007669"/>
    <property type="project" value="UniProtKB-SubCell"/>
</dbReference>
<protein>
    <submittedName>
        <fullName evidence="12">PTGIR protein</fullName>
    </submittedName>
</protein>
<evidence type="ECO:0000256" key="7">
    <source>
        <dbReference type="ARBA" id="ARBA00023170"/>
    </source>
</evidence>